<accession>A0A172YDR7</accession>
<dbReference type="AlphaFoldDB" id="A0A172YDR7"/>
<dbReference type="PANTHER" id="PTHR34219">
    <property type="entry name" value="IRON-REGULATED INNER MEMBRANE PROTEIN-RELATED"/>
    <property type="match status" value="1"/>
</dbReference>
<gene>
    <name evidence="2" type="ORF">A5892_07905</name>
</gene>
<evidence type="ECO:0000313" key="2">
    <source>
        <dbReference type="EMBL" id="ANF57398.1"/>
    </source>
</evidence>
<dbReference type="RefSeq" id="WP_064122349.1">
    <property type="nucleotide sequence ID" value="NZ_CP015243.1"/>
</dbReference>
<protein>
    <recommendedName>
        <fullName evidence="4">PepSY domain-containing protein</fullName>
    </recommendedName>
</protein>
<keyword evidence="3" id="KW-1185">Reference proteome</keyword>
<feature type="transmembrane region" description="Helical" evidence="1">
    <location>
        <begin position="365"/>
        <end position="386"/>
    </location>
</feature>
<dbReference type="Pfam" id="PF03929">
    <property type="entry name" value="PepSY_TM"/>
    <property type="match status" value="1"/>
</dbReference>
<feature type="transmembrane region" description="Helical" evidence="1">
    <location>
        <begin position="25"/>
        <end position="49"/>
    </location>
</feature>
<name>A0A172YDR7_9GAMM</name>
<dbReference type="PANTHER" id="PTHR34219:SF1">
    <property type="entry name" value="PEPSY DOMAIN-CONTAINING PROTEIN"/>
    <property type="match status" value="1"/>
</dbReference>
<proteinExistence type="predicted"/>
<evidence type="ECO:0008006" key="4">
    <source>
        <dbReference type="Google" id="ProtNLM"/>
    </source>
</evidence>
<dbReference type="STRING" id="376489.A5892_07905"/>
<keyword evidence="1" id="KW-0472">Membrane</keyword>
<dbReference type="KEGG" id="haa:A5892_07905"/>
<keyword evidence="1" id="KW-1133">Transmembrane helix</keyword>
<dbReference type="InterPro" id="IPR005625">
    <property type="entry name" value="PepSY-ass_TM"/>
</dbReference>
<sequence length="452" mass="49107">MPASAAPPRADAKARGVWIALIHRLHFYIGLLVAPFILTAALSGALYALTPSLEAWLYADALRAPTSGEPQPLSAQLEAARAAIDGRPAPTAIRPAPQPGTTTRVMFADPKLGGSMHLAVFVDPVSLELRGTLPVYGTSGLLPLRTWIDHFHRSLHLGEFGRAYSELAASWLWLLALGGAALWWLGRGGQRRGTARGHATLGLVLLVGLSFFSATGLTWSKWAGERISELRSALDWGTPSVSTQLDPGRIEPRHDPHAAHHGAMDEPATTAFDPAQADLVLAAARSAGLGAQRIELRPSNDQARAWTVREIDYQWPTQADSAAIDPRDGRVVDLLRFADFPLAAKLTRWGVDAHIGMLFGLPNQLLLAATALGLTVLIIWGYRLWWRRRPRRLEPLWYAIARLPRRAWPALALATALLGWALPVLGASLALLLAIDGLRLALRRVGTRRQIG</sequence>
<reference evidence="2 3" key="1">
    <citation type="submission" date="2016-04" db="EMBL/GenBank/DDBJ databases">
        <title>Complete Genome Sequence of Halotalea alkalilenta IHB B 13600.</title>
        <authorList>
            <person name="Swarnkar M.K."/>
            <person name="Sharma A."/>
            <person name="Kaushal K."/>
            <person name="Soni R."/>
            <person name="Rana S."/>
            <person name="Singh A.K."/>
            <person name="Gulati A."/>
        </authorList>
    </citation>
    <scope>NUCLEOTIDE SEQUENCE [LARGE SCALE GENOMIC DNA]</scope>
    <source>
        <strain evidence="2 3">IHB B 13600</strain>
    </source>
</reference>
<feature type="transmembrane region" description="Helical" evidence="1">
    <location>
        <begin position="198"/>
        <end position="219"/>
    </location>
</feature>
<feature type="transmembrane region" description="Helical" evidence="1">
    <location>
        <begin position="407"/>
        <end position="435"/>
    </location>
</feature>
<organism evidence="2 3">
    <name type="scientific">Halotalea alkalilenta</name>
    <dbReference type="NCBI Taxonomy" id="376489"/>
    <lineage>
        <taxon>Bacteria</taxon>
        <taxon>Pseudomonadati</taxon>
        <taxon>Pseudomonadota</taxon>
        <taxon>Gammaproteobacteria</taxon>
        <taxon>Oceanospirillales</taxon>
        <taxon>Halomonadaceae</taxon>
        <taxon>Halotalea</taxon>
    </lineage>
</organism>
<dbReference type="Proteomes" id="UP000077875">
    <property type="component" value="Chromosome"/>
</dbReference>
<feature type="transmembrane region" description="Helical" evidence="1">
    <location>
        <begin position="168"/>
        <end position="186"/>
    </location>
</feature>
<keyword evidence="1" id="KW-0812">Transmembrane</keyword>
<dbReference type="EMBL" id="CP015243">
    <property type="protein sequence ID" value="ANF57398.1"/>
    <property type="molecule type" value="Genomic_DNA"/>
</dbReference>
<evidence type="ECO:0000256" key="1">
    <source>
        <dbReference type="SAM" id="Phobius"/>
    </source>
</evidence>
<evidence type="ECO:0000313" key="3">
    <source>
        <dbReference type="Proteomes" id="UP000077875"/>
    </source>
</evidence>